<evidence type="ECO:0000313" key="11">
    <source>
        <dbReference type="Proteomes" id="UP000038045"/>
    </source>
</evidence>
<keyword evidence="4" id="KW-0813">Transport</keyword>
<evidence type="ECO:0000256" key="3">
    <source>
        <dbReference type="ARBA" id="ARBA00020977"/>
    </source>
</evidence>
<dbReference type="GO" id="GO:0017119">
    <property type="term" value="C:Golgi transport complex"/>
    <property type="evidence" value="ECO:0007669"/>
    <property type="project" value="TreeGrafter"/>
</dbReference>
<dbReference type="InterPro" id="IPR009316">
    <property type="entry name" value="COG2"/>
</dbReference>
<evidence type="ECO:0000256" key="2">
    <source>
        <dbReference type="ARBA" id="ARBA00007603"/>
    </source>
</evidence>
<evidence type="ECO:0000256" key="5">
    <source>
        <dbReference type="ARBA" id="ARBA00022927"/>
    </source>
</evidence>
<proteinExistence type="inferred from homology"/>
<dbReference type="WBParaSite" id="PTRK_0001019200.1">
    <property type="protein sequence ID" value="PTRK_0001019200.1"/>
    <property type="gene ID" value="PTRK_0001019200"/>
</dbReference>
<dbReference type="GO" id="GO:0000139">
    <property type="term" value="C:Golgi membrane"/>
    <property type="evidence" value="ECO:0007669"/>
    <property type="project" value="UniProtKB-SubCell"/>
</dbReference>
<dbReference type="AlphaFoldDB" id="A0A0N4ZNS9"/>
<evidence type="ECO:0000313" key="12">
    <source>
        <dbReference type="WBParaSite" id="PTRK_0001019200.1"/>
    </source>
</evidence>
<dbReference type="InterPro" id="IPR024603">
    <property type="entry name" value="COG_complex_COG2_C"/>
</dbReference>
<evidence type="ECO:0000259" key="9">
    <source>
        <dbReference type="Pfam" id="PF06148"/>
    </source>
</evidence>
<feature type="domain" description="Conserved oligomeric Golgi complex subunit 2 N-terminal" evidence="9">
    <location>
        <begin position="19"/>
        <end position="91"/>
    </location>
</feature>
<evidence type="ECO:0000256" key="7">
    <source>
        <dbReference type="ARBA" id="ARBA00023136"/>
    </source>
</evidence>
<evidence type="ECO:0000256" key="1">
    <source>
        <dbReference type="ARBA" id="ARBA00004395"/>
    </source>
</evidence>
<sequence length="653" mass="76823">MSSLYPSPKQEIDSGQLYCFNKGLFTREEFNVERFINLARHRGTLDEIFVDLRKYLKTVQEDLVELINVEYADFVNLSSSLVSLNDVIERIGENTNNSFNKYTECTFQFKEAANQLTEKRDKLSKCRLEQINLRNKINFIENSKRFIDILENSSIDLSHGQIERFSIYLSDLVNSIEACVELEGENSSMRDYDRVKTYIFMKFTKLITECLKQKFRENNSRDVEGIMSCLEIIGEHNYPMEIISKEIVSPMLDRSFDGKELLNDKLIMCLDKVKDIRSSFLENLEGDSYKLTYLFIDSSLLKGLQETIRNKLATSVLSSDTTLFQKCFYELLQFVKTYPLINENSSLLKPCLNQFNMSIYFKLITQDYSKRLSLELSKTINKQIEDIIINEPNLEYEFEYSQYFSLESSVTLLESFSSISDEKIVLEPLLYKGWTFIVSSFKKYISFLENASELEFEENYKLPLAIISDLQRVEDSIMDLCYGKYRPRLEGLSIEWRYFGNVFNSFFDLLHEKSSIFEKIFIEITKEKLNKYLNQVNDVPKNYRWTKKPMPDSYSQYLTNMVEFFEFFKKDLEIFGLDGEMKNKIINEMKEYIKDTFECLSSNLVKSIQQTFSSLQRFKNREDENASNVSGSSDESKMLKQLELDKNFVNENF</sequence>
<name>A0A0N4ZNS9_PARTI</name>
<organism evidence="11 12">
    <name type="scientific">Parastrongyloides trichosuri</name>
    <name type="common">Possum-specific nematode worm</name>
    <dbReference type="NCBI Taxonomy" id="131310"/>
    <lineage>
        <taxon>Eukaryota</taxon>
        <taxon>Metazoa</taxon>
        <taxon>Ecdysozoa</taxon>
        <taxon>Nematoda</taxon>
        <taxon>Chromadorea</taxon>
        <taxon>Rhabditida</taxon>
        <taxon>Tylenchina</taxon>
        <taxon>Panagrolaimomorpha</taxon>
        <taxon>Strongyloidoidea</taxon>
        <taxon>Strongyloididae</taxon>
        <taxon>Parastrongyloides</taxon>
    </lineage>
</organism>
<dbReference type="Proteomes" id="UP000038045">
    <property type="component" value="Unplaced"/>
</dbReference>
<dbReference type="STRING" id="131310.A0A0N4ZNS9"/>
<evidence type="ECO:0000259" key="10">
    <source>
        <dbReference type="Pfam" id="PF12022"/>
    </source>
</evidence>
<keyword evidence="5" id="KW-0653">Protein transport</keyword>
<comment type="similarity">
    <text evidence="2">Belongs to the COG2 family.</text>
</comment>
<keyword evidence="11" id="KW-1185">Reference proteome</keyword>
<keyword evidence="7" id="KW-0472">Membrane</keyword>
<dbReference type="Pfam" id="PF12022">
    <property type="entry name" value="COG2_C"/>
    <property type="match status" value="1"/>
</dbReference>
<dbReference type="PANTHER" id="PTHR12961:SF0">
    <property type="entry name" value="CONSERVED OLIGOMERIC GOLGI COMPLEX SUBUNIT 2"/>
    <property type="match status" value="1"/>
</dbReference>
<dbReference type="GO" id="GO:0007030">
    <property type="term" value="P:Golgi organization"/>
    <property type="evidence" value="ECO:0007669"/>
    <property type="project" value="InterPro"/>
</dbReference>
<dbReference type="GO" id="GO:0006891">
    <property type="term" value="P:intra-Golgi vesicle-mediated transport"/>
    <property type="evidence" value="ECO:0007669"/>
    <property type="project" value="TreeGrafter"/>
</dbReference>
<evidence type="ECO:0000256" key="4">
    <source>
        <dbReference type="ARBA" id="ARBA00022448"/>
    </source>
</evidence>
<keyword evidence="6" id="KW-0333">Golgi apparatus</keyword>
<dbReference type="PANTHER" id="PTHR12961">
    <property type="entry name" value="CONSERVED OLIGOMERIC GOLGI COMPLEX COMPONENT 2"/>
    <property type="match status" value="1"/>
</dbReference>
<dbReference type="Pfam" id="PF06148">
    <property type="entry name" value="COG2_N"/>
    <property type="match status" value="1"/>
</dbReference>
<comment type="subcellular location">
    <subcellularLocation>
        <location evidence="1">Golgi apparatus membrane</location>
        <topology evidence="1">Peripheral membrane protein</topology>
    </subcellularLocation>
</comment>
<evidence type="ECO:0000256" key="6">
    <source>
        <dbReference type="ARBA" id="ARBA00023034"/>
    </source>
</evidence>
<accession>A0A0N4ZNS9</accession>
<dbReference type="InterPro" id="IPR024602">
    <property type="entry name" value="COG_su2_N"/>
</dbReference>
<reference evidence="12" key="1">
    <citation type="submission" date="2017-02" db="UniProtKB">
        <authorList>
            <consortium name="WormBaseParasite"/>
        </authorList>
    </citation>
    <scope>IDENTIFICATION</scope>
</reference>
<dbReference type="GO" id="GO:0015031">
    <property type="term" value="P:protein transport"/>
    <property type="evidence" value="ECO:0007669"/>
    <property type="project" value="UniProtKB-KW"/>
</dbReference>
<feature type="domain" description="COG complex component COG2 C-terminal" evidence="10">
    <location>
        <begin position="353"/>
        <end position="645"/>
    </location>
</feature>
<evidence type="ECO:0000256" key="8">
    <source>
        <dbReference type="ARBA" id="ARBA00031344"/>
    </source>
</evidence>
<protein>
    <recommendedName>
        <fullName evidence="3">Conserved oligomeric Golgi complex subunit 2</fullName>
    </recommendedName>
    <alternativeName>
        <fullName evidence="8">Component of oligomeric Golgi complex 2</fullName>
    </alternativeName>
</protein>